<dbReference type="GO" id="GO:0051087">
    <property type="term" value="F:protein-folding chaperone binding"/>
    <property type="evidence" value="ECO:0007669"/>
    <property type="project" value="TreeGrafter"/>
</dbReference>
<evidence type="ECO:0000313" key="2">
    <source>
        <dbReference type="Proteomes" id="UP000271098"/>
    </source>
</evidence>
<dbReference type="AlphaFoldDB" id="A0A183DFF1"/>
<dbReference type="InterPro" id="IPR051727">
    <property type="entry name" value="DnaJ_C3_Co-chaperones"/>
</dbReference>
<reference evidence="1 2" key="2">
    <citation type="submission" date="2018-11" db="EMBL/GenBank/DDBJ databases">
        <authorList>
            <consortium name="Pathogen Informatics"/>
        </authorList>
    </citation>
    <scope>NUCLEOTIDE SEQUENCE [LARGE SCALE GENOMIC DNA]</scope>
</reference>
<protein>
    <submittedName>
        <fullName evidence="3">ER membrane protein complex subunit 2</fullName>
    </submittedName>
</protein>
<sequence>MRGALGQLVQEERWMDCLEKAIQILKVEKKVENIQLDVYRQTCKCHLHAGHIAESIEACSEVLKYGDPNDVDVLCDRAEAYLTNEQYDDGVSQFLCVFLQQCNAKNAY</sequence>
<dbReference type="GO" id="GO:0051787">
    <property type="term" value="F:misfolded protein binding"/>
    <property type="evidence" value="ECO:0007669"/>
    <property type="project" value="TreeGrafter"/>
</dbReference>
<dbReference type="PANTHER" id="PTHR44140:SF2">
    <property type="entry name" value="LD25575P"/>
    <property type="match status" value="1"/>
</dbReference>
<dbReference type="SUPFAM" id="SSF48452">
    <property type="entry name" value="TPR-like"/>
    <property type="match status" value="1"/>
</dbReference>
<dbReference type="EMBL" id="UYRT01019272">
    <property type="protein sequence ID" value="VDK58347.1"/>
    <property type="molecule type" value="Genomic_DNA"/>
</dbReference>
<dbReference type="Proteomes" id="UP000271098">
    <property type="component" value="Unassembled WGS sequence"/>
</dbReference>
<organism evidence="3">
    <name type="scientific">Gongylonema pulchrum</name>
    <dbReference type="NCBI Taxonomy" id="637853"/>
    <lineage>
        <taxon>Eukaryota</taxon>
        <taxon>Metazoa</taxon>
        <taxon>Ecdysozoa</taxon>
        <taxon>Nematoda</taxon>
        <taxon>Chromadorea</taxon>
        <taxon>Rhabditida</taxon>
        <taxon>Spirurina</taxon>
        <taxon>Spiruromorpha</taxon>
        <taxon>Spiruroidea</taxon>
        <taxon>Gongylonematidae</taxon>
        <taxon>Gongylonema</taxon>
    </lineage>
</organism>
<proteinExistence type="predicted"/>
<name>A0A183DFF1_9BILA</name>
<evidence type="ECO:0000313" key="1">
    <source>
        <dbReference type="EMBL" id="VDK58347.1"/>
    </source>
</evidence>
<reference evidence="3" key="1">
    <citation type="submission" date="2016-06" db="UniProtKB">
        <authorList>
            <consortium name="WormBaseParasite"/>
        </authorList>
    </citation>
    <scope>IDENTIFICATION</scope>
</reference>
<dbReference type="WBParaSite" id="GPUH_0000745101-mRNA-1">
    <property type="protein sequence ID" value="GPUH_0000745101-mRNA-1"/>
    <property type="gene ID" value="GPUH_0000745101"/>
</dbReference>
<evidence type="ECO:0000313" key="3">
    <source>
        <dbReference type="WBParaSite" id="GPUH_0000745101-mRNA-1"/>
    </source>
</evidence>
<accession>A0A183DFF1</accession>
<dbReference type="InterPro" id="IPR011990">
    <property type="entry name" value="TPR-like_helical_dom_sf"/>
</dbReference>
<dbReference type="PANTHER" id="PTHR44140">
    <property type="entry name" value="LD25575P"/>
    <property type="match status" value="1"/>
</dbReference>
<dbReference type="GO" id="GO:0034975">
    <property type="term" value="P:protein folding in endoplasmic reticulum"/>
    <property type="evidence" value="ECO:0007669"/>
    <property type="project" value="TreeGrafter"/>
</dbReference>
<keyword evidence="2" id="KW-1185">Reference proteome</keyword>
<dbReference type="OrthoDB" id="1726119at2759"/>
<gene>
    <name evidence="1" type="ORF">GPUH_LOCUS7441</name>
</gene>
<dbReference type="GO" id="GO:0005783">
    <property type="term" value="C:endoplasmic reticulum"/>
    <property type="evidence" value="ECO:0007669"/>
    <property type="project" value="TreeGrafter"/>
</dbReference>
<dbReference type="Gene3D" id="1.25.40.10">
    <property type="entry name" value="Tetratricopeptide repeat domain"/>
    <property type="match status" value="1"/>
</dbReference>